<protein>
    <submittedName>
        <fullName evidence="1">Uncharacterized protein</fullName>
    </submittedName>
</protein>
<dbReference type="KEGG" id="cii:CIMIT_09345"/>
<keyword evidence="2" id="KW-1185">Reference proteome</keyword>
<sequence>MTCSRTSSRGDLRVLVFRVEVDLLVDVSVDVFFDEDDVFDEEVSVSSSSSSSLAVVVGELSVVGVAVVLVAGKSITGSANRASSSADAAQPASATVAITATRRDWVRLRFTSLFLSGSLTSG</sequence>
<dbReference type="AlphaFoldDB" id="A0A076NL45"/>
<evidence type="ECO:0000313" key="2">
    <source>
        <dbReference type="Proteomes" id="UP000028780"/>
    </source>
</evidence>
<name>A0A076NL45_9CORY</name>
<accession>A0A076NL45</accession>
<organism evidence="1 2">
    <name type="scientific">Corynebacterium imitans</name>
    <dbReference type="NCBI Taxonomy" id="156978"/>
    <lineage>
        <taxon>Bacteria</taxon>
        <taxon>Bacillati</taxon>
        <taxon>Actinomycetota</taxon>
        <taxon>Actinomycetes</taxon>
        <taxon>Mycobacteriales</taxon>
        <taxon>Corynebacteriaceae</taxon>
        <taxon>Corynebacterium</taxon>
    </lineage>
</organism>
<reference evidence="1 2" key="1">
    <citation type="submission" date="2014-08" db="EMBL/GenBank/DDBJ databases">
        <title>Complete genome sequence of Corynebacterium imitans DSM 44264, isolated from a five-month-old boy with suspected pharyngeal diphtheria.</title>
        <authorList>
            <person name="Mollmann S."/>
            <person name="Albersmeier A."/>
            <person name="Ruckert C."/>
            <person name="Tauch A."/>
        </authorList>
    </citation>
    <scope>NUCLEOTIDE SEQUENCE [LARGE SCALE GENOMIC DNA]</scope>
    <source>
        <strain evidence="1 2">DSM 44264</strain>
    </source>
</reference>
<dbReference type="HOGENOM" id="CLU_2022842_0_0_11"/>
<dbReference type="EMBL" id="CP009211">
    <property type="protein sequence ID" value="AIJ34078.1"/>
    <property type="molecule type" value="Genomic_DNA"/>
</dbReference>
<gene>
    <name evidence="1" type="ORF">CIMIT_09345</name>
</gene>
<evidence type="ECO:0000313" key="1">
    <source>
        <dbReference type="EMBL" id="AIJ34078.1"/>
    </source>
</evidence>
<dbReference type="Proteomes" id="UP000028780">
    <property type="component" value="Chromosome"/>
</dbReference>
<proteinExistence type="predicted"/>